<reference evidence="1 2" key="2">
    <citation type="journal article" date="2016" name="Genome Announc.">
        <title>Complete Genome Sequence of Sphingopyxis macrogoltabida Strain 203N (NBRC 111659), a Polyethylene Glycol Degrader.</title>
        <authorList>
            <person name="Ohtsubo Y."/>
            <person name="Nonoyama S."/>
            <person name="Nagata Y."/>
            <person name="Numata M."/>
            <person name="Tsuchikane K."/>
            <person name="Hosoyama A."/>
            <person name="Yamazoe A."/>
            <person name="Tsuda M."/>
            <person name="Fujita N."/>
            <person name="Kawai F."/>
        </authorList>
    </citation>
    <scope>NUCLEOTIDE SEQUENCE [LARGE SCALE GENOMIC DNA]</scope>
    <source>
        <strain evidence="1 2">203N</strain>
    </source>
</reference>
<dbReference type="Proteomes" id="UP000076088">
    <property type="component" value="Chromosome"/>
</dbReference>
<dbReference type="KEGG" id="smaz:LH19_07250"/>
<protein>
    <submittedName>
        <fullName evidence="1">Uncharacterized protein</fullName>
    </submittedName>
</protein>
<dbReference type="AlphaFoldDB" id="A0AAC8Z102"/>
<dbReference type="EMBL" id="CP013344">
    <property type="protein sequence ID" value="AMU89871.1"/>
    <property type="molecule type" value="Genomic_DNA"/>
</dbReference>
<name>A0AAC8Z102_SPHMC</name>
<evidence type="ECO:0000313" key="2">
    <source>
        <dbReference type="Proteomes" id="UP000076088"/>
    </source>
</evidence>
<proteinExistence type="predicted"/>
<sequence length="109" mass="11813">MTNDAIRDLIERVERAEGPLFALDCAIGQALRPDRESWPAYSASIDAAMTLVPKGWTRSMFDADNGDALARLEFEGETPSADREVHARGETWALALVAASLRAHLSTGA</sequence>
<organism evidence="1 2">
    <name type="scientific">Sphingopyxis macrogoltabida</name>
    <name type="common">Sphingomonas macrogoltabidus</name>
    <dbReference type="NCBI Taxonomy" id="33050"/>
    <lineage>
        <taxon>Bacteria</taxon>
        <taxon>Pseudomonadati</taxon>
        <taxon>Pseudomonadota</taxon>
        <taxon>Alphaproteobacteria</taxon>
        <taxon>Sphingomonadales</taxon>
        <taxon>Sphingomonadaceae</taxon>
        <taxon>Sphingopyxis</taxon>
    </lineage>
</organism>
<evidence type="ECO:0000313" key="1">
    <source>
        <dbReference type="EMBL" id="AMU89871.1"/>
    </source>
</evidence>
<gene>
    <name evidence="1" type="ORF">ATM17_12580</name>
</gene>
<keyword evidence="2" id="KW-1185">Reference proteome</keyword>
<reference evidence="2" key="1">
    <citation type="submission" date="2015-11" db="EMBL/GenBank/DDBJ databases">
        <title>Complete genome sequence of a polyethylene-glycol degrader Sphingopyxis macrogoltabida 203N (NBRC 111659).</title>
        <authorList>
            <person name="Yoshiyuki O."/>
            <person name="Shouta N."/>
            <person name="Nagata Y."/>
            <person name="Numata M."/>
            <person name="Tsuchikane K."/>
            <person name="Hosoyama A."/>
            <person name="Yamazoe A."/>
            <person name="Tsuda M."/>
            <person name="Fujita N."/>
            <person name="Kawai F."/>
        </authorList>
    </citation>
    <scope>NUCLEOTIDE SEQUENCE [LARGE SCALE GENOMIC DNA]</scope>
    <source>
        <strain evidence="2">203N</strain>
    </source>
</reference>
<accession>A0AAC8Z102</accession>
<dbReference type="RefSeq" id="WP_054726372.1">
    <property type="nucleotide sequence ID" value="NZ_CP009429.1"/>
</dbReference>